<dbReference type="EMBL" id="MNAD01001519">
    <property type="protein sequence ID" value="OJT04740.1"/>
    <property type="molecule type" value="Genomic_DNA"/>
</dbReference>
<dbReference type="OrthoDB" id="275876at2759"/>
<dbReference type="InterPro" id="IPR013005">
    <property type="entry name" value="Ribosomal_uL4-like"/>
</dbReference>
<reference evidence="6 7" key="1">
    <citation type="submission" date="2016-10" db="EMBL/GenBank/DDBJ databases">
        <title>Genome sequence of the basidiomycete white-rot fungus Trametes pubescens.</title>
        <authorList>
            <person name="Makela M.R."/>
            <person name="Granchi Z."/>
            <person name="Peng M."/>
            <person name="De Vries R.P."/>
            <person name="Grigoriev I."/>
            <person name="Riley R."/>
            <person name="Hilden K."/>
        </authorList>
    </citation>
    <scope>NUCLEOTIDE SEQUENCE [LARGE SCALE GENOMIC DNA]</scope>
    <source>
        <strain evidence="6 7">FBCC735</strain>
    </source>
</reference>
<comment type="similarity">
    <text evidence="1">Belongs to the universal ribosomal protein uL4 family.</text>
</comment>
<gene>
    <name evidence="6" type="ORF">TRAPUB_4534</name>
</gene>
<evidence type="ECO:0000256" key="5">
    <source>
        <dbReference type="SAM" id="MobiDB-lite"/>
    </source>
</evidence>
<dbReference type="Proteomes" id="UP000184267">
    <property type="component" value="Unassembled WGS sequence"/>
</dbReference>
<organism evidence="6 7">
    <name type="scientific">Trametes pubescens</name>
    <name type="common">White-rot fungus</name>
    <dbReference type="NCBI Taxonomy" id="154538"/>
    <lineage>
        <taxon>Eukaryota</taxon>
        <taxon>Fungi</taxon>
        <taxon>Dikarya</taxon>
        <taxon>Basidiomycota</taxon>
        <taxon>Agaricomycotina</taxon>
        <taxon>Agaricomycetes</taxon>
        <taxon>Polyporales</taxon>
        <taxon>Polyporaceae</taxon>
        <taxon>Trametes</taxon>
    </lineage>
</organism>
<dbReference type="Gene3D" id="3.40.1370.10">
    <property type="match status" value="1"/>
</dbReference>
<keyword evidence="7" id="KW-1185">Reference proteome</keyword>
<evidence type="ECO:0000256" key="1">
    <source>
        <dbReference type="ARBA" id="ARBA00010528"/>
    </source>
</evidence>
<dbReference type="HAMAP" id="MF_01328_B">
    <property type="entry name" value="Ribosomal_uL4_B"/>
    <property type="match status" value="1"/>
</dbReference>
<dbReference type="PANTHER" id="PTHR10746:SF6">
    <property type="entry name" value="LARGE RIBOSOMAL SUBUNIT PROTEIN UL4M"/>
    <property type="match status" value="1"/>
</dbReference>
<dbReference type="NCBIfam" id="TIGR03953">
    <property type="entry name" value="rplD_bact"/>
    <property type="match status" value="1"/>
</dbReference>
<evidence type="ECO:0000256" key="3">
    <source>
        <dbReference type="ARBA" id="ARBA00023274"/>
    </source>
</evidence>
<dbReference type="InterPro" id="IPR002136">
    <property type="entry name" value="Ribosomal_uL4"/>
</dbReference>
<dbReference type="GO" id="GO:0003735">
    <property type="term" value="F:structural constituent of ribosome"/>
    <property type="evidence" value="ECO:0007669"/>
    <property type="project" value="InterPro"/>
</dbReference>
<dbReference type="InterPro" id="IPR023574">
    <property type="entry name" value="Ribosomal_uL4_dom_sf"/>
</dbReference>
<comment type="caution">
    <text evidence="6">The sequence shown here is derived from an EMBL/GenBank/DDBJ whole genome shotgun (WGS) entry which is preliminary data.</text>
</comment>
<sequence>MSSLIRPEENAELSDELVELDPDVFSHPIRRDILHLCVVHHLDCQRQGSANTKTRGEVRGSGRKIRPQKGSGRARLGDGQSPMLRGGGVAFGPRPRDFATKLNRKVIEMGMKVALSARVKEQSLGVVRSLEWPGYKTKDLQQRIEELGWWRTLFVTGHDQIPAGLDRTSSNLPMVETIRAADLNVYTALKWPRLILDLAAVEWFEQALGKPQVAPREYKL</sequence>
<evidence type="ECO:0000313" key="6">
    <source>
        <dbReference type="EMBL" id="OJT04740.1"/>
    </source>
</evidence>
<evidence type="ECO:0000256" key="4">
    <source>
        <dbReference type="ARBA" id="ARBA00040565"/>
    </source>
</evidence>
<dbReference type="PANTHER" id="PTHR10746">
    <property type="entry name" value="50S RIBOSOMAL PROTEIN L4"/>
    <property type="match status" value="1"/>
</dbReference>
<protein>
    <recommendedName>
        <fullName evidence="4">Large ribosomal subunit protein uL4m</fullName>
    </recommendedName>
</protein>
<evidence type="ECO:0000313" key="7">
    <source>
        <dbReference type="Proteomes" id="UP000184267"/>
    </source>
</evidence>
<dbReference type="Pfam" id="PF00573">
    <property type="entry name" value="Ribosomal_L4"/>
    <property type="match status" value="1"/>
</dbReference>
<dbReference type="OMA" id="PQVHILE"/>
<dbReference type="GO" id="GO:1990904">
    <property type="term" value="C:ribonucleoprotein complex"/>
    <property type="evidence" value="ECO:0007669"/>
    <property type="project" value="UniProtKB-KW"/>
</dbReference>
<keyword evidence="2 6" id="KW-0689">Ribosomal protein</keyword>
<keyword evidence="3" id="KW-0687">Ribonucleoprotein</keyword>
<feature type="region of interest" description="Disordered" evidence="5">
    <location>
        <begin position="48"/>
        <end position="90"/>
    </location>
</feature>
<dbReference type="GO" id="GO:0006412">
    <property type="term" value="P:translation"/>
    <property type="evidence" value="ECO:0007669"/>
    <property type="project" value="InterPro"/>
</dbReference>
<evidence type="ECO:0000256" key="2">
    <source>
        <dbReference type="ARBA" id="ARBA00022980"/>
    </source>
</evidence>
<dbReference type="AlphaFoldDB" id="A0A1M2VAR0"/>
<proteinExistence type="inferred from homology"/>
<name>A0A1M2VAR0_TRAPU</name>
<dbReference type="SUPFAM" id="SSF52166">
    <property type="entry name" value="Ribosomal protein L4"/>
    <property type="match status" value="1"/>
</dbReference>
<dbReference type="GO" id="GO:0005840">
    <property type="term" value="C:ribosome"/>
    <property type="evidence" value="ECO:0007669"/>
    <property type="project" value="UniProtKB-KW"/>
</dbReference>
<accession>A0A1M2VAR0</accession>
<dbReference type="STRING" id="154538.A0A1M2VAR0"/>